<keyword evidence="1" id="KW-1133">Transmembrane helix</keyword>
<accession>A0A645DUS2</accession>
<organism evidence="2">
    <name type="scientific">bioreactor metagenome</name>
    <dbReference type="NCBI Taxonomy" id="1076179"/>
    <lineage>
        <taxon>unclassified sequences</taxon>
        <taxon>metagenomes</taxon>
        <taxon>ecological metagenomes</taxon>
    </lineage>
</organism>
<keyword evidence="1" id="KW-0472">Membrane</keyword>
<reference evidence="2" key="1">
    <citation type="submission" date="2019-08" db="EMBL/GenBank/DDBJ databases">
        <authorList>
            <person name="Kucharzyk K."/>
            <person name="Murdoch R.W."/>
            <person name="Higgins S."/>
            <person name="Loffler F."/>
        </authorList>
    </citation>
    <scope>NUCLEOTIDE SEQUENCE</scope>
</reference>
<feature type="transmembrane region" description="Helical" evidence="1">
    <location>
        <begin position="47"/>
        <end position="68"/>
    </location>
</feature>
<dbReference type="EMBL" id="VSSQ01040099">
    <property type="protein sequence ID" value="MPM93264.1"/>
    <property type="molecule type" value="Genomic_DNA"/>
</dbReference>
<dbReference type="AlphaFoldDB" id="A0A645DUS2"/>
<keyword evidence="1" id="KW-0812">Transmembrane</keyword>
<comment type="caution">
    <text evidence="2">The sequence shown here is derived from an EMBL/GenBank/DDBJ whole genome shotgun (WGS) entry which is preliminary data.</text>
</comment>
<proteinExistence type="predicted"/>
<evidence type="ECO:0000313" key="2">
    <source>
        <dbReference type="EMBL" id="MPM93264.1"/>
    </source>
</evidence>
<protein>
    <submittedName>
        <fullName evidence="2">Uncharacterized protein</fullName>
    </submittedName>
</protein>
<gene>
    <name evidence="2" type="ORF">SDC9_140400</name>
</gene>
<sequence length="69" mass="7890">METRVIKPIILVRFEDPLPVFHVTGRVSGKRKMDAVEVSAQENRFPVYQYLGTVMAYLVITKFGFMVIG</sequence>
<evidence type="ECO:0000256" key="1">
    <source>
        <dbReference type="SAM" id="Phobius"/>
    </source>
</evidence>
<name>A0A645DUS2_9ZZZZ</name>